<evidence type="ECO:0000256" key="17">
    <source>
        <dbReference type="ARBA" id="ARBA00023317"/>
    </source>
</evidence>
<dbReference type="EMBL" id="LR908732">
    <property type="protein sequence ID" value="CAD7254353.1"/>
    <property type="molecule type" value="Genomic_DNA"/>
</dbReference>
<keyword evidence="20" id="KW-1185">Reference proteome</keyword>
<evidence type="ECO:0000256" key="18">
    <source>
        <dbReference type="SAM" id="Phobius"/>
    </source>
</evidence>
<keyword evidence="18" id="KW-1133">Transmembrane helix</keyword>
<dbReference type="InterPro" id="IPR033175">
    <property type="entry name" value="PSD-A"/>
</dbReference>
<evidence type="ECO:0000256" key="16">
    <source>
        <dbReference type="ARBA" id="ARBA00023264"/>
    </source>
</evidence>
<dbReference type="Pfam" id="PF02666">
    <property type="entry name" value="PS_Dcarbxylase"/>
    <property type="match status" value="1"/>
</dbReference>
<reference evidence="19" key="1">
    <citation type="submission" date="2020-11" db="EMBL/GenBank/DDBJ databases">
        <authorList>
            <person name="Tran Van P."/>
        </authorList>
    </citation>
    <scope>NUCLEOTIDE SEQUENCE</scope>
</reference>
<evidence type="ECO:0000256" key="5">
    <source>
        <dbReference type="ARBA" id="ARBA00022722"/>
    </source>
</evidence>
<keyword evidence="14" id="KW-0594">Phospholipid biosynthesis</keyword>
<dbReference type="GO" id="GO:0004609">
    <property type="term" value="F:phosphatidylserine decarboxylase activity"/>
    <property type="evidence" value="ECO:0007669"/>
    <property type="project" value="InterPro"/>
</dbReference>
<evidence type="ECO:0000256" key="13">
    <source>
        <dbReference type="ARBA" id="ARBA00023145"/>
    </source>
</evidence>
<sequence>PSAFLIISYILIFVLFLFTFWVFWFFRIPTRTETTGEHLVISPCDGKVVVIEETTETEYFKDKRIQVSIFMSPLNVHVNKYPIDGNVEYVQYHKGKYLVAWHPKSSTENERSTIVVKGTKGEILIRQIAGAVARRIVTYSQKGDIAKQNGELGFIKFGSRVDLYLPLGTKINAQIGDVVQNDHEVKSMLKQKRRLGAFVNNLIDHYKKKESILTYVFVSDDYLLQMNQQYLQHDTYTDIITFDLTEKNAEFIVGDIYISIDRIKENALSMKMTMQTELLRVIIHGALHISGFGDKTKSQQLEMRQLEDKWMKKYLTLHNK</sequence>
<evidence type="ECO:0000256" key="12">
    <source>
        <dbReference type="ARBA" id="ARBA00023136"/>
    </source>
</evidence>
<keyword evidence="10" id="KW-0862">Zinc</keyword>
<keyword evidence="13" id="KW-0865">Zymogen</keyword>
<dbReference type="NCBIfam" id="NF003678">
    <property type="entry name" value="PRK05305.1-2"/>
    <property type="match status" value="1"/>
</dbReference>
<dbReference type="GO" id="GO:0046872">
    <property type="term" value="F:metal ion binding"/>
    <property type="evidence" value="ECO:0007669"/>
    <property type="project" value="UniProtKB-KW"/>
</dbReference>
<proteinExistence type="inferred from homology"/>
<name>A0A7R9AHD3_9CRUS</name>
<keyword evidence="17" id="KW-0670">Pyruvate</keyword>
<keyword evidence="3" id="KW-1003">Cell membrane</keyword>
<dbReference type="PANTHER" id="PTHR35809:SF1">
    <property type="entry name" value="ARCHAETIDYLSERINE DECARBOXYLASE PROENZYME-RELATED"/>
    <property type="match status" value="1"/>
</dbReference>
<evidence type="ECO:0000256" key="3">
    <source>
        <dbReference type="ARBA" id="ARBA00022475"/>
    </source>
</evidence>
<dbReference type="GO" id="GO:0006364">
    <property type="term" value="P:rRNA processing"/>
    <property type="evidence" value="ECO:0007669"/>
    <property type="project" value="InterPro"/>
</dbReference>
<dbReference type="Proteomes" id="UP000677054">
    <property type="component" value="Unassembled WGS sequence"/>
</dbReference>
<comment type="cofactor">
    <cofactor evidence="1">
        <name>Zn(2+)</name>
        <dbReference type="ChEBI" id="CHEBI:29105"/>
    </cofactor>
</comment>
<feature type="transmembrane region" description="Helical" evidence="18">
    <location>
        <begin position="6"/>
        <end position="26"/>
    </location>
</feature>
<evidence type="ECO:0000313" key="19">
    <source>
        <dbReference type="EMBL" id="CAD7254353.1"/>
    </source>
</evidence>
<evidence type="ECO:0000256" key="2">
    <source>
        <dbReference type="ARBA" id="ARBA00010875"/>
    </source>
</evidence>
<dbReference type="GO" id="GO:0004519">
    <property type="term" value="F:endonuclease activity"/>
    <property type="evidence" value="ECO:0007669"/>
    <property type="project" value="UniProtKB-KW"/>
</dbReference>
<dbReference type="InterPro" id="IPR003817">
    <property type="entry name" value="PS_Dcarbxylase"/>
</dbReference>
<evidence type="ECO:0000256" key="9">
    <source>
        <dbReference type="ARBA" id="ARBA00022801"/>
    </source>
</evidence>
<dbReference type="HAMAP" id="MF_00009">
    <property type="entry name" value="Endoribonucl_YbeY"/>
    <property type="match status" value="1"/>
</dbReference>
<evidence type="ECO:0000256" key="14">
    <source>
        <dbReference type="ARBA" id="ARBA00023209"/>
    </source>
</evidence>
<dbReference type="NCBIfam" id="TIGR00043">
    <property type="entry name" value="rRNA maturation RNase YbeY"/>
    <property type="match status" value="1"/>
</dbReference>
<keyword evidence="9" id="KW-0378">Hydrolase</keyword>
<dbReference type="GO" id="GO:0004222">
    <property type="term" value="F:metalloendopeptidase activity"/>
    <property type="evidence" value="ECO:0007669"/>
    <property type="project" value="InterPro"/>
</dbReference>
<feature type="non-terminal residue" evidence="19">
    <location>
        <position position="1"/>
    </location>
</feature>
<accession>A0A7R9AHD3</accession>
<evidence type="ECO:0000256" key="10">
    <source>
        <dbReference type="ARBA" id="ARBA00022833"/>
    </source>
</evidence>
<dbReference type="Pfam" id="PF02130">
    <property type="entry name" value="YbeY"/>
    <property type="match status" value="1"/>
</dbReference>
<keyword evidence="5" id="KW-0540">Nuclease</keyword>
<keyword evidence="15" id="KW-0456">Lyase</keyword>
<dbReference type="GO" id="GO:0008654">
    <property type="term" value="P:phospholipid biosynthetic process"/>
    <property type="evidence" value="ECO:0007669"/>
    <property type="project" value="UniProtKB-KW"/>
</dbReference>
<keyword evidence="7" id="KW-0255">Endonuclease</keyword>
<dbReference type="PANTHER" id="PTHR35809">
    <property type="entry name" value="ARCHAETIDYLSERINE DECARBOXYLASE PROENZYME-RELATED"/>
    <property type="match status" value="1"/>
</dbReference>
<dbReference type="InterPro" id="IPR020549">
    <property type="entry name" value="YbeY_CS"/>
</dbReference>
<keyword evidence="8" id="KW-0210">Decarboxylase</keyword>
<dbReference type="Gene3D" id="3.40.390.30">
    <property type="entry name" value="Metalloproteases ('zincins'), catalytic domain"/>
    <property type="match status" value="1"/>
</dbReference>
<dbReference type="SUPFAM" id="SSF55486">
    <property type="entry name" value="Metalloproteases ('zincins'), catalytic domain"/>
    <property type="match status" value="1"/>
</dbReference>
<dbReference type="OrthoDB" id="6380457at2759"/>
<gene>
    <name evidence="19" type="ORF">DSTB1V02_LOCUS14099</name>
</gene>
<organism evidence="19">
    <name type="scientific">Darwinula stevensoni</name>
    <dbReference type="NCBI Taxonomy" id="69355"/>
    <lineage>
        <taxon>Eukaryota</taxon>
        <taxon>Metazoa</taxon>
        <taxon>Ecdysozoa</taxon>
        <taxon>Arthropoda</taxon>
        <taxon>Crustacea</taxon>
        <taxon>Oligostraca</taxon>
        <taxon>Ostracoda</taxon>
        <taxon>Podocopa</taxon>
        <taxon>Podocopida</taxon>
        <taxon>Darwinulocopina</taxon>
        <taxon>Darwinuloidea</taxon>
        <taxon>Darwinulidae</taxon>
        <taxon>Darwinula</taxon>
    </lineage>
</organism>
<feature type="non-terminal residue" evidence="19">
    <location>
        <position position="320"/>
    </location>
</feature>
<keyword evidence="16" id="KW-1208">Phospholipid metabolism</keyword>
<evidence type="ECO:0000256" key="1">
    <source>
        <dbReference type="ARBA" id="ARBA00001947"/>
    </source>
</evidence>
<evidence type="ECO:0000256" key="11">
    <source>
        <dbReference type="ARBA" id="ARBA00023098"/>
    </source>
</evidence>
<evidence type="ECO:0000256" key="7">
    <source>
        <dbReference type="ARBA" id="ARBA00022759"/>
    </source>
</evidence>
<keyword evidence="4" id="KW-0444">Lipid biosynthesis</keyword>
<dbReference type="PROSITE" id="PS01306">
    <property type="entry name" value="UPF0054"/>
    <property type="match status" value="1"/>
</dbReference>
<comment type="similarity">
    <text evidence="2">Belongs to the endoribonuclease YbeY family.</text>
</comment>
<keyword evidence="6" id="KW-0479">Metal-binding</keyword>
<dbReference type="InterPro" id="IPR023091">
    <property type="entry name" value="MetalPrtase_cat_dom_sf_prd"/>
</dbReference>
<keyword evidence="12 18" id="KW-0472">Membrane</keyword>
<keyword evidence="18" id="KW-0812">Transmembrane</keyword>
<evidence type="ECO:0000256" key="8">
    <source>
        <dbReference type="ARBA" id="ARBA00022793"/>
    </source>
</evidence>
<dbReference type="EMBL" id="CAJPEV010009214">
    <property type="protein sequence ID" value="CAG0905585.1"/>
    <property type="molecule type" value="Genomic_DNA"/>
</dbReference>
<dbReference type="InterPro" id="IPR002036">
    <property type="entry name" value="YbeY"/>
</dbReference>
<dbReference type="AlphaFoldDB" id="A0A7R9AHD3"/>
<evidence type="ECO:0000256" key="4">
    <source>
        <dbReference type="ARBA" id="ARBA00022516"/>
    </source>
</evidence>
<protein>
    <recommendedName>
        <fullName evidence="21">Phosphatidylserine decarboxylase</fullName>
    </recommendedName>
</protein>
<evidence type="ECO:0008006" key="21">
    <source>
        <dbReference type="Google" id="ProtNLM"/>
    </source>
</evidence>
<evidence type="ECO:0000256" key="6">
    <source>
        <dbReference type="ARBA" id="ARBA00022723"/>
    </source>
</evidence>
<evidence type="ECO:0000256" key="15">
    <source>
        <dbReference type="ARBA" id="ARBA00023239"/>
    </source>
</evidence>
<evidence type="ECO:0000313" key="20">
    <source>
        <dbReference type="Proteomes" id="UP000677054"/>
    </source>
</evidence>
<keyword evidence="11" id="KW-0443">Lipid metabolism</keyword>